<dbReference type="Proteomes" id="UP000670092">
    <property type="component" value="Unassembled WGS sequence"/>
</dbReference>
<sequence>MRISKRRTRVPGRTTTTNNKHASFLRLEHAGNGCCCVRRLTEKMTGAYLRLVTGAGVFFYHQNANVGRQYQYGAFGHCTD</sequence>
<dbReference type="VEuPathDB" id="FungiDB:I7I52_07004"/>
<evidence type="ECO:0000313" key="2">
    <source>
        <dbReference type="Proteomes" id="UP000670092"/>
    </source>
</evidence>
<proteinExistence type="predicted"/>
<dbReference type="AlphaFoldDB" id="A0A8H8D0F7"/>
<reference evidence="1 2" key="1">
    <citation type="submission" date="2021-01" db="EMBL/GenBank/DDBJ databases">
        <title>Chromosome-level genome assembly of a human fungal pathogen reveals clustering of transcriptionally co-regulated genes.</title>
        <authorList>
            <person name="Voorhies M."/>
            <person name="Cohen S."/>
            <person name="Shea T.P."/>
            <person name="Petrus S."/>
            <person name="Munoz J.F."/>
            <person name="Poplawski S."/>
            <person name="Goldman W.E."/>
            <person name="Michael T."/>
            <person name="Cuomo C.A."/>
            <person name="Sil A."/>
            <person name="Beyhan S."/>
        </authorList>
    </citation>
    <scope>NUCLEOTIDE SEQUENCE [LARGE SCALE GENOMIC DNA]</scope>
    <source>
        <strain evidence="1 2">G184AR</strain>
    </source>
</reference>
<name>A0A8H8D0F7_AJECA</name>
<evidence type="ECO:0000313" key="1">
    <source>
        <dbReference type="EMBL" id="KAG5296372.1"/>
    </source>
</evidence>
<comment type="caution">
    <text evidence="1">The sequence shown here is derived from an EMBL/GenBank/DDBJ whole genome shotgun (WGS) entry which is preliminary data.</text>
</comment>
<organism evidence="1 2">
    <name type="scientific">Ajellomyces capsulatus</name>
    <name type="common">Darling's disease fungus</name>
    <name type="synonym">Histoplasma capsulatum</name>
    <dbReference type="NCBI Taxonomy" id="5037"/>
    <lineage>
        <taxon>Eukaryota</taxon>
        <taxon>Fungi</taxon>
        <taxon>Dikarya</taxon>
        <taxon>Ascomycota</taxon>
        <taxon>Pezizomycotina</taxon>
        <taxon>Eurotiomycetes</taxon>
        <taxon>Eurotiomycetidae</taxon>
        <taxon>Onygenales</taxon>
        <taxon>Ajellomycetaceae</taxon>
        <taxon>Histoplasma</taxon>
    </lineage>
</organism>
<accession>A0A8H8D0F7</accession>
<protein>
    <submittedName>
        <fullName evidence="1">Uncharacterized protein</fullName>
    </submittedName>
</protein>
<dbReference type="EMBL" id="JAEVHI010000003">
    <property type="protein sequence ID" value="KAG5296372.1"/>
    <property type="molecule type" value="Genomic_DNA"/>
</dbReference>
<gene>
    <name evidence="1" type="ORF">I7I52_07004</name>
</gene>